<dbReference type="SUPFAM" id="SSF52833">
    <property type="entry name" value="Thioredoxin-like"/>
    <property type="match status" value="1"/>
</dbReference>
<dbReference type="STRING" id="966.BTA35_0210535"/>
<name>A0A1T1HC60_OCELI</name>
<evidence type="ECO:0008006" key="3">
    <source>
        <dbReference type="Google" id="ProtNLM"/>
    </source>
</evidence>
<dbReference type="InterPro" id="IPR036249">
    <property type="entry name" value="Thioredoxin-like_sf"/>
</dbReference>
<gene>
    <name evidence="1" type="ORF">BTA35_0210535</name>
</gene>
<dbReference type="AlphaFoldDB" id="A0A1T1HC60"/>
<dbReference type="Gene3D" id="3.40.30.10">
    <property type="entry name" value="Glutaredoxin"/>
    <property type="match status" value="1"/>
</dbReference>
<evidence type="ECO:0000313" key="2">
    <source>
        <dbReference type="Proteomes" id="UP000190064"/>
    </source>
</evidence>
<dbReference type="RefSeq" id="WP_078319750.1">
    <property type="nucleotide sequence ID" value="NZ_FXTS01000003.1"/>
</dbReference>
<dbReference type="Gene3D" id="1.10.472.60">
    <property type="entry name" value="putative protein disulfide isomerase domain"/>
    <property type="match status" value="1"/>
</dbReference>
<keyword evidence="2" id="KW-1185">Reference proteome</keyword>
<accession>A0A1T1HC60</accession>
<evidence type="ECO:0000313" key="1">
    <source>
        <dbReference type="EMBL" id="OOV87386.1"/>
    </source>
</evidence>
<reference evidence="1" key="1">
    <citation type="submission" date="2017-02" db="EMBL/GenBank/DDBJ databases">
        <title>Draft Genome Sequence of the Salt Water Bacterium Oceanospirillum linum ATCC 11336.</title>
        <authorList>
            <person name="Trachtenberg A.M."/>
            <person name="Carney J.G."/>
            <person name="Linnane J.D."/>
            <person name="Rheaume B.A."/>
            <person name="Pitts N.L."/>
            <person name="Mykles D.L."/>
            <person name="Maclea K.S."/>
        </authorList>
    </citation>
    <scope>NUCLEOTIDE SEQUENCE [LARGE SCALE GENOMIC DNA]</scope>
    <source>
        <strain evidence="1">ATCC 11336</strain>
    </source>
</reference>
<comment type="caution">
    <text evidence="1">The sequence shown here is derived from an EMBL/GenBank/DDBJ whole genome shotgun (WGS) entry which is preliminary data.</text>
</comment>
<sequence>MSQQAANESMPTNDTQHKLQVAYIMDPLCGWCYAAAPIVDAMREAFGDQLQWQIYLGGLIRESRVLGPRFCDHILAASQRIEQITGQPIGADFKQMIQQPGCKLDSRPASIAIHELILQGEPEKTLDYIKRLQNHHFREGFSLNETDLLISATDGLLADQATLKEKLSKPATWSDLMDPLFTQGHNMMTSSEGQGYPTFAIKYRGCYQKIQHEDFYGDPEGLVKALKPVVMEVTSGQVATSQVTEV</sequence>
<protein>
    <recommendedName>
        <fullName evidence="3">DSBA-like thioredoxin domain-containing protein</fullName>
    </recommendedName>
</protein>
<proteinExistence type="predicted"/>
<organism evidence="1 2">
    <name type="scientific">Oceanospirillum linum</name>
    <dbReference type="NCBI Taxonomy" id="966"/>
    <lineage>
        <taxon>Bacteria</taxon>
        <taxon>Pseudomonadati</taxon>
        <taxon>Pseudomonadota</taxon>
        <taxon>Gammaproteobacteria</taxon>
        <taxon>Oceanospirillales</taxon>
        <taxon>Oceanospirillaceae</taxon>
        <taxon>Oceanospirillum</taxon>
    </lineage>
</organism>
<dbReference type="Proteomes" id="UP000190064">
    <property type="component" value="Unassembled WGS sequence"/>
</dbReference>
<dbReference type="EMBL" id="MTSD02000003">
    <property type="protein sequence ID" value="OOV87386.1"/>
    <property type="molecule type" value="Genomic_DNA"/>
</dbReference>